<name>A0A4C1YFE3_EUMVA</name>
<sequence length="106" mass="11725">MFTLMTMVITGSPKSGLDQLGGFKSEMEKYGWCVYDCMKAFESCKRKGVTHGRARAPAPAPPGALGRAGRVDHADVYKRSAGFEINITTRVLLRVHTRRMRPHVSA</sequence>
<dbReference type="EMBL" id="BGZK01001222">
    <property type="protein sequence ID" value="GBP74778.1"/>
    <property type="molecule type" value="Genomic_DNA"/>
</dbReference>
<reference evidence="1 2" key="1">
    <citation type="journal article" date="2019" name="Commun. Biol.">
        <title>The bagworm genome reveals a unique fibroin gene that provides high tensile strength.</title>
        <authorList>
            <person name="Kono N."/>
            <person name="Nakamura H."/>
            <person name="Ohtoshi R."/>
            <person name="Tomita M."/>
            <person name="Numata K."/>
            <person name="Arakawa K."/>
        </authorList>
    </citation>
    <scope>NUCLEOTIDE SEQUENCE [LARGE SCALE GENOMIC DNA]</scope>
</reference>
<protein>
    <submittedName>
        <fullName evidence="1">Uncharacterized protein</fullName>
    </submittedName>
</protein>
<accession>A0A4C1YFE3</accession>
<evidence type="ECO:0000313" key="2">
    <source>
        <dbReference type="Proteomes" id="UP000299102"/>
    </source>
</evidence>
<dbReference type="Proteomes" id="UP000299102">
    <property type="component" value="Unassembled WGS sequence"/>
</dbReference>
<organism evidence="1 2">
    <name type="scientific">Eumeta variegata</name>
    <name type="common">Bagworm moth</name>
    <name type="synonym">Eumeta japonica</name>
    <dbReference type="NCBI Taxonomy" id="151549"/>
    <lineage>
        <taxon>Eukaryota</taxon>
        <taxon>Metazoa</taxon>
        <taxon>Ecdysozoa</taxon>
        <taxon>Arthropoda</taxon>
        <taxon>Hexapoda</taxon>
        <taxon>Insecta</taxon>
        <taxon>Pterygota</taxon>
        <taxon>Neoptera</taxon>
        <taxon>Endopterygota</taxon>
        <taxon>Lepidoptera</taxon>
        <taxon>Glossata</taxon>
        <taxon>Ditrysia</taxon>
        <taxon>Tineoidea</taxon>
        <taxon>Psychidae</taxon>
        <taxon>Oiketicinae</taxon>
        <taxon>Eumeta</taxon>
    </lineage>
</organism>
<dbReference type="AlphaFoldDB" id="A0A4C1YFE3"/>
<proteinExistence type="predicted"/>
<evidence type="ECO:0000313" key="1">
    <source>
        <dbReference type="EMBL" id="GBP74778.1"/>
    </source>
</evidence>
<gene>
    <name evidence="1" type="ORF">EVAR_98164_1</name>
</gene>
<keyword evidence="2" id="KW-1185">Reference proteome</keyword>
<comment type="caution">
    <text evidence="1">The sequence shown here is derived from an EMBL/GenBank/DDBJ whole genome shotgun (WGS) entry which is preliminary data.</text>
</comment>